<reference evidence="3" key="4">
    <citation type="submission" date="2025-05" db="UniProtKB">
        <authorList>
            <consortium name="EnsemblFungi"/>
        </authorList>
    </citation>
    <scope>IDENTIFICATION</scope>
    <source>
        <strain evidence="3">isolate 1-1 / race 1 (BBBD)</strain>
    </source>
</reference>
<sequence>METDSNPPSSPEPYDESLKSLAGTPPPIQQELQQNLLQGPLPAPLFAEFAFQKSSSVPPASLRPTEAVLPTEIQEISAEEFGRLIEAAYQSAGEILALKLPRSCKVVAKELALSLTKSKRKWEESGALPDKEDIKISPSSNIVASTSKQVTLPRKSYRRKRSDKGKGLKPVDLLVKSKSNTNIDADQSQPPAAGTTLGSMAIQAPSDASPSTANAATRPLAHNATTTGPTEGWGSPLVDPSPARWPNVDESGPSDMAPQPNLPDKELALQPHDSSSSNLAPIPEEDKPAGPNPTPLFTPDDSDGTAPGTAPSQATSGTAHSNPSGTQEANHCPGRLLLTIIKSDNIRRQVVSINQHVDGTKPNWEKYQTTWNSLLSLLCNCARAANNAPPEPPTYDFQRTLCSYASWMQTVSSH</sequence>
<evidence type="ECO:0000313" key="4">
    <source>
        <dbReference type="Proteomes" id="UP000005240"/>
    </source>
</evidence>
<evidence type="ECO:0000313" key="3">
    <source>
        <dbReference type="EnsemblFungi" id="PTTG_30332-t43_1-p1"/>
    </source>
</evidence>
<protein>
    <submittedName>
        <fullName evidence="2 3">Uncharacterized protein</fullName>
    </submittedName>
</protein>
<reference evidence="3 4" key="3">
    <citation type="journal article" date="2017" name="G3 (Bethesda)">
        <title>Comparative analysis highlights variable genome content of wheat rusts and divergence of the mating loci.</title>
        <authorList>
            <person name="Cuomo C.A."/>
            <person name="Bakkeren G."/>
            <person name="Khalil H.B."/>
            <person name="Panwar V."/>
            <person name="Joly D."/>
            <person name="Linning R."/>
            <person name="Sakthikumar S."/>
            <person name="Song X."/>
            <person name="Adiconis X."/>
            <person name="Fan L."/>
            <person name="Goldberg J.M."/>
            <person name="Levin J.Z."/>
            <person name="Young S."/>
            <person name="Zeng Q."/>
            <person name="Anikster Y."/>
            <person name="Bruce M."/>
            <person name="Wang M."/>
            <person name="Yin C."/>
            <person name="McCallum B."/>
            <person name="Szabo L.J."/>
            <person name="Hulbert S."/>
            <person name="Chen X."/>
            <person name="Fellers J.P."/>
        </authorList>
    </citation>
    <scope>NUCLEOTIDE SEQUENCE</scope>
    <source>
        <strain evidence="3">isolate 1-1 / race 1 (BBBD)</strain>
        <strain evidence="4">Isolate 1-1 / race 1 (BBBD)</strain>
    </source>
</reference>
<accession>A0A180G1I4</accession>
<organism evidence="2">
    <name type="scientific">Puccinia triticina (isolate 1-1 / race 1 (BBBD))</name>
    <name type="common">Brown leaf rust fungus</name>
    <dbReference type="NCBI Taxonomy" id="630390"/>
    <lineage>
        <taxon>Eukaryota</taxon>
        <taxon>Fungi</taxon>
        <taxon>Dikarya</taxon>
        <taxon>Basidiomycota</taxon>
        <taxon>Pucciniomycotina</taxon>
        <taxon>Pucciniomycetes</taxon>
        <taxon>Pucciniales</taxon>
        <taxon>Pucciniaceae</taxon>
        <taxon>Puccinia</taxon>
    </lineage>
</organism>
<evidence type="ECO:0000313" key="2">
    <source>
        <dbReference type="EMBL" id="OAV85703.1"/>
    </source>
</evidence>
<evidence type="ECO:0000256" key="1">
    <source>
        <dbReference type="SAM" id="MobiDB-lite"/>
    </source>
</evidence>
<dbReference type="AlphaFoldDB" id="A0A180G1I4"/>
<feature type="compositionally biased region" description="Polar residues" evidence="1">
    <location>
        <begin position="310"/>
        <end position="329"/>
    </location>
</feature>
<proteinExistence type="predicted"/>
<dbReference type="Proteomes" id="UP000005240">
    <property type="component" value="Unassembled WGS sequence"/>
</dbReference>
<feature type="non-terminal residue" evidence="2">
    <location>
        <position position="414"/>
    </location>
</feature>
<feature type="region of interest" description="Disordered" evidence="1">
    <location>
        <begin position="145"/>
        <end position="174"/>
    </location>
</feature>
<dbReference type="EnsemblFungi" id="PTTG_30332-t43_1">
    <property type="protein sequence ID" value="PTTG_30332-t43_1-p1"/>
    <property type="gene ID" value="PTTG_30332"/>
</dbReference>
<gene>
    <name evidence="2" type="ORF">PTTG_30332</name>
</gene>
<reference evidence="2" key="2">
    <citation type="submission" date="2016-05" db="EMBL/GenBank/DDBJ databases">
        <title>Comparative analysis highlights variable genome content of wheat rusts and divergence of the mating loci.</title>
        <authorList>
            <person name="Cuomo C.A."/>
            <person name="Bakkeren G."/>
            <person name="Szabo L."/>
            <person name="Khalil H."/>
            <person name="Joly D."/>
            <person name="Goldberg J."/>
            <person name="Young S."/>
            <person name="Zeng Q."/>
            <person name="Fellers J."/>
        </authorList>
    </citation>
    <scope>NUCLEOTIDE SEQUENCE [LARGE SCALE GENOMIC DNA]</scope>
    <source>
        <strain evidence="2">1-1 BBBD Race 1</strain>
    </source>
</reference>
<name>A0A180G1I4_PUCT1</name>
<dbReference type="VEuPathDB" id="FungiDB:PTTG_30332"/>
<feature type="region of interest" description="Disordered" evidence="1">
    <location>
        <begin position="1"/>
        <end position="27"/>
    </location>
</feature>
<dbReference type="EMBL" id="ADAS02002948">
    <property type="protein sequence ID" value="OAV85703.1"/>
    <property type="molecule type" value="Genomic_DNA"/>
</dbReference>
<keyword evidence="4" id="KW-1185">Reference proteome</keyword>
<feature type="region of interest" description="Disordered" evidence="1">
    <location>
        <begin position="202"/>
        <end position="331"/>
    </location>
</feature>
<feature type="compositionally biased region" description="Polar residues" evidence="1">
    <location>
        <begin position="206"/>
        <end position="215"/>
    </location>
</feature>
<reference evidence="2" key="1">
    <citation type="submission" date="2009-11" db="EMBL/GenBank/DDBJ databases">
        <authorList>
            <consortium name="The Broad Institute Genome Sequencing Platform"/>
            <person name="Ward D."/>
            <person name="Feldgarden M."/>
            <person name="Earl A."/>
            <person name="Young S.K."/>
            <person name="Zeng Q."/>
            <person name="Koehrsen M."/>
            <person name="Alvarado L."/>
            <person name="Berlin A."/>
            <person name="Bochicchio J."/>
            <person name="Borenstein D."/>
            <person name="Chapman S.B."/>
            <person name="Chen Z."/>
            <person name="Engels R."/>
            <person name="Freedman E."/>
            <person name="Gellesch M."/>
            <person name="Goldberg J."/>
            <person name="Griggs A."/>
            <person name="Gujja S."/>
            <person name="Heilman E."/>
            <person name="Heiman D."/>
            <person name="Hepburn T."/>
            <person name="Howarth C."/>
            <person name="Jen D."/>
            <person name="Larson L."/>
            <person name="Lewis B."/>
            <person name="Mehta T."/>
            <person name="Park D."/>
            <person name="Pearson M."/>
            <person name="Roberts A."/>
            <person name="Saif S."/>
            <person name="Shea T."/>
            <person name="Shenoy N."/>
            <person name="Sisk P."/>
            <person name="Stolte C."/>
            <person name="Sykes S."/>
            <person name="Thomson T."/>
            <person name="Walk T."/>
            <person name="White J."/>
            <person name="Yandava C."/>
            <person name="Izard J."/>
            <person name="Baranova O.V."/>
            <person name="Blanton J.M."/>
            <person name="Tanner A.C."/>
            <person name="Dewhirst F.E."/>
            <person name="Haas B."/>
            <person name="Nusbaum C."/>
            <person name="Birren B."/>
        </authorList>
    </citation>
    <scope>NUCLEOTIDE SEQUENCE [LARGE SCALE GENOMIC DNA]</scope>
    <source>
        <strain evidence="2">1-1 BBBD Race 1</strain>
    </source>
</reference>